<dbReference type="RefSeq" id="WP_306390245.1">
    <property type="nucleotide sequence ID" value="NZ_JAVCAP010000026.1"/>
</dbReference>
<evidence type="ECO:0000313" key="2">
    <source>
        <dbReference type="EMBL" id="MDP8568519.1"/>
    </source>
</evidence>
<evidence type="ECO:0008006" key="4">
    <source>
        <dbReference type="Google" id="ProtNLM"/>
    </source>
</evidence>
<keyword evidence="3" id="KW-1185">Reference proteome</keyword>
<evidence type="ECO:0000313" key="3">
    <source>
        <dbReference type="Proteomes" id="UP001225906"/>
    </source>
</evidence>
<sequence>MKTHTLATYSTWLPGLTLCASLLSTTLAQACPGLGDNEPQLPAIRRLEIANPQVPAKPHTANAGSEMDMRTLMALQGETIDLVYTLAEPIPSGCVYRLQVSNSPSQNANQIQRNLPWKSILMPDRGGSIQSEPSTGDNTLKFKLVPAPQFDRDTVHTLYASIYGFTNHFITTSRPFKFKNLAYKMTNITKEPALDASGLAVGFKLKAQLNALPKSINLNNASRDDFFGWANQTPASTQTKEAAREENVFQEKYGRLNGKVILLNNTPMVTFVVQRKGDVNVHLVFRAPSPYQRPNVETDGMQCQYAYISGDLCSTAKLIQLSDPLR</sequence>
<accession>A0ABT9JVD3</accession>
<protein>
    <recommendedName>
        <fullName evidence="4">DUF1571 domain-containing protein</fullName>
    </recommendedName>
</protein>
<gene>
    <name evidence="2" type="ORF">Q9291_11730</name>
</gene>
<name>A0ABT9JVD3_9PROT</name>
<evidence type="ECO:0000256" key="1">
    <source>
        <dbReference type="SAM" id="SignalP"/>
    </source>
</evidence>
<dbReference type="EMBL" id="JAVCAP010000026">
    <property type="protein sequence ID" value="MDP8568519.1"/>
    <property type="molecule type" value="Genomic_DNA"/>
</dbReference>
<reference evidence="3" key="1">
    <citation type="journal article" date="2019" name="Int. J. Syst. Evol. Microbiol.">
        <title>The Global Catalogue of Microorganisms (GCM) 10K type strain sequencing project: providing services to taxonomists for standard genome sequencing and annotation.</title>
        <authorList>
            <consortium name="The Broad Institute Genomics Platform"/>
            <consortium name="The Broad Institute Genome Sequencing Center for Infectious Disease"/>
            <person name="Wu L."/>
            <person name="Ma J."/>
        </authorList>
    </citation>
    <scope>NUCLEOTIDE SEQUENCE [LARGE SCALE GENOMIC DNA]</scope>
    <source>
        <strain evidence="3">VKM B-3159</strain>
    </source>
</reference>
<keyword evidence="1" id="KW-0732">Signal</keyword>
<organism evidence="2 3">
    <name type="scientific">Methylophilus aquaticus</name>
    <dbReference type="NCBI Taxonomy" id="1971610"/>
    <lineage>
        <taxon>Bacteria</taxon>
        <taxon>Pseudomonadati</taxon>
        <taxon>Pseudomonadota</taxon>
        <taxon>Betaproteobacteria</taxon>
        <taxon>Nitrosomonadales</taxon>
        <taxon>Methylophilaceae</taxon>
        <taxon>Methylophilus</taxon>
    </lineage>
</organism>
<feature type="signal peptide" evidence="1">
    <location>
        <begin position="1"/>
        <end position="30"/>
    </location>
</feature>
<feature type="chain" id="PRO_5046745004" description="DUF1571 domain-containing protein" evidence="1">
    <location>
        <begin position="31"/>
        <end position="326"/>
    </location>
</feature>
<dbReference type="PROSITE" id="PS51257">
    <property type="entry name" value="PROKAR_LIPOPROTEIN"/>
    <property type="match status" value="1"/>
</dbReference>
<comment type="caution">
    <text evidence="2">The sequence shown here is derived from an EMBL/GenBank/DDBJ whole genome shotgun (WGS) entry which is preliminary data.</text>
</comment>
<dbReference type="Proteomes" id="UP001225906">
    <property type="component" value="Unassembled WGS sequence"/>
</dbReference>
<proteinExistence type="predicted"/>